<keyword evidence="1" id="KW-1185">Reference proteome</keyword>
<protein>
    <submittedName>
        <fullName evidence="2">Uncharacterized protein</fullName>
    </submittedName>
</protein>
<dbReference type="Proteomes" id="UP000887565">
    <property type="component" value="Unplaced"/>
</dbReference>
<dbReference type="AlphaFoldDB" id="A0A915IWV8"/>
<name>A0A915IWV8_ROMCU</name>
<sequence length="90" mass="9729">MRTRAQTLAVIVQQQPVAMANSPPSVANAFGETLRAVNDDISIIEASPFPTATTPWSPKIGVLRKVHPCRGLVIDFPSEDPVSSDDDEEK</sequence>
<accession>A0A915IWV8</accession>
<reference evidence="2" key="1">
    <citation type="submission" date="2022-11" db="UniProtKB">
        <authorList>
            <consortium name="WormBaseParasite"/>
        </authorList>
    </citation>
    <scope>IDENTIFICATION</scope>
</reference>
<dbReference type="WBParaSite" id="nRc.2.0.1.t18313-RA">
    <property type="protein sequence ID" value="nRc.2.0.1.t18313-RA"/>
    <property type="gene ID" value="nRc.2.0.1.g18313"/>
</dbReference>
<evidence type="ECO:0000313" key="1">
    <source>
        <dbReference type="Proteomes" id="UP000887565"/>
    </source>
</evidence>
<proteinExistence type="predicted"/>
<organism evidence="1 2">
    <name type="scientific">Romanomermis culicivorax</name>
    <name type="common">Nematode worm</name>
    <dbReference type="NCBI Taxonomy" id="13658"/>
    <lineage>
        <taxon>Eukaryota</taxon>
        <taxon>Metazoa</taxon>
        <taxon>Ecdysozoa</taxon>
        <taxon>Nematoda</taxon>
        <taxon>Enoplea</taxon>
        <taxon>Dorylaimia</taxon>
        <taxon>Mermithida</taxon>
        <taxon>Mermithoidea</taxon>
        <taxon>Mermithidae</taxon>
        <taxon>Romanomermis</taxon>
    </lineage>
</organism>
<evidence type="ECO:0000313" key="2">
    <source>
        <dbReference type="WBParaSite" id="nRc.2.0.1.t18313-RA"/>
    </source>
</evidence>